<dbReference type="Proteomes" id="UP000631114">
    <property type="component" value="Unassembled WGS sequence"/>
</dbReference>
<dbReference type="EMBL" id="JADFTS010000009">
    <property type="protein sequence ID" value="KAF9590554.1"/>
    <property type="molecule type" value="Genomic_DNA"/>
</dbReference>
<accession>A0A835H1E7</accession>
<protein>
    <submittedName>
        <fullName evidence="1">Uncharacterized protein</fullName>
    </submittedName>
</protein>
<gene>
    <name evidence="1" type="ORF">IFM89_035872</name>
</gene>
<evidence type="ECO:0000313" key="1">
    <source>
        <dbReference type="EMBL" id="KAF9590554.1"/>
    </source>
</evidence>
<reference evidence="1 2" key="1">
    <citation type="submission" date="2020-10" db="EMBL/GenBank/DDBJ databases">
        <title>The Coptis chinensis genome and diversification of protoberbering-type alkaloids.</title>
        <authorList>
            <person name="Wang B."/>
            <person name="Shu S."/>
            <person name="Song C."/>
            <person name="Liu Y."/>
        </authorList>
    </citation>
    <scope>NUCLEOTIDE SEQUENCE [LARGE SCALE GENOMIC DNA]</scope>
    <source>
        <strain evidence="1">HL-2020</strain>
        <tissue evidence="1">Leaf</tissue>
    </source>
</reference>
<proteinExistence type="predicted"/>
<evidence type="ECO:0000313" key="2">
    <source>
        <dbReference type="Proteomes" id="UP000631114"/>
    </source>
</evidence>
<comment type="caution">
    <text evidence="1">The sequence shown here is derived from an EMBL/GenBank/DDBJ whole genome shotgun (WGS) entry which is preliminary data.</text>
</comment>
<dbReference type="AlphaFoldDB" id="A0A835H1E7"/>
<organism evidence="1 2">
    <name type="scientific">Coptis chinensis</name>
    <dbReference type="NCBI Taxonomy" id="261450"/>
    <lineage>
        <taxon>Eukaryota</taxon>
        <taxon>Viridiplantae</taxon>
        <taxon>Streptophyta</taxon>
        <taxon>Embryophyta</taxon>
        <taxon>Tracheophyta</taxon>
        <taxon>Spermatophyta</taxon>
        <taxon>Magnoliopsida</taxon>
        <taxon>Ranunculales</taxon>
        <taxon>Ranunculaceae</taxon>
        <taxon>Coptidoideae</taxon>
        <taxon>Coptis</taxon>
    </lineage>
</organism>
<name>A0A835H1E7_9MAGN</name>
<sequence>MKYKQDTRFMEDGFGFGFPPYSYTIDSSIEDDDYPDSDDMTITSASTSTGFCAEFTVYKTVRSTKIGRCRNQTTIESSKSKWYASPIIQISWKDWRGRTDSI</sequence>
<keyword evidence="2" id="KW-1185">Reference proteome</keyword>